<dbReference type="SMART" id="SM00962">
    <property type="entry name" value="SRP54"/>
    <property type="match status" value="1"/>
</dbReference>
<gene>
    <name evidence="4" type="ORF">KR51_00012310</name>
</gene>
<dbReference type="InterPro" id="IPR050678">
    <property type="entry name" value="DNA_Partitioning_ATPase"/>
</dbReference>
<sequence length="195" mass="21403">MIVTITALKGGVGKTTTAIHLAAFFEEKARTLLIDADKNRSALVWSREEKLPFRVASEAGSHALISKFNHIVVDTKARPEPEDLRDLAEGSDVVILPTTPNALDIDSTLKAVEILAPLQVNMKILLTKVDARTKNGREARAMLEGLNLPLFGEDIPLLVAFERAPSLGVTVKEYPGPRARWGWKKYEAVAREIAP</sequence>
<keyword evidence="1" id="KW-0547">Nucleotide-binding</keyword>
<dbReference type="PANTHER" id="PTHR13696">
    <property type="entry name" value="P-LOOP CONTAINING NUCLEOSIDE TRIPHOSPHATE HYDROLASE"/>
    <property type="match status" value="1"/>
</dbReference>
<dbReference type="InterPro" id="IPR000897">
    <property type="entry name" value="SRP54_GTPase_dom"/>
</dbReference>
<dbReference type="SUPFAM" id="SSF52540">
    <property type="entry name" value="P-loop containing nucleoside triphosphate hydrolases"/>
    <property type="match status" value="1"/>
</dbReference>
<dbReference type="InParanoid" id="U5DNG4"/>
<proteinExistence type="predicted"/>
<dbReference type="OrthoDB" id="9804460at2"/>
<dbReference type="PIRSF" id="PIRSF009320">
    <property type="entry name" value="Nuc_binding_HP_1000"/>
    <property type="match status" value="1"/>
</dbReference>
<dbReference type="Gene3D" id="3.40.50.300">
    <property type="entry name" value="P-loop containing nucleotide triphosphate hydrolases"/>
    <property type="match status" value="1"/>
</dbReference>
<evidence type="ECO:0000313" key="4">
    <source>
        <dbReference type="EMBL" id="ERN42139.1"/>
    </source>
</evidence>
<evidence type="ECO:0000256" key="2">
    <source>
        <dbReference type="ARBA" id="ARBA00023134"/>
    </source>
</evidence>
<evidence type="ECO:0000259" key="3">
    <source>
        <dbReference type="SMART" id="SM00962"/>
    </source>
</evidence>
<organism evidence="4 5">
    <name type="scientific">Rubidibacter lacunae KORDI 51-2</name>
    <dbReference type="NCBI Taxonomy" id="582515"/>
    <lineage>
        <taxon>Bacteria</taxon>
        <taxon>Bacillati</taxon>
        <taxon>Cyanobacteriota</taxon>
        <taxon>Cyanophyceae</taxon>
        <taxon>Oscillatoriophycideae</taxon>
        <taxon>Chroococcales</taxon>
        <taxon>Aphanothecaceae</taxon>
        <taxon>Rubidibacter</taxon>
    </lineage>
</organism>
<reference evidence="4 5" key="1">
    <citation type="submission" date="2013-05" db="EMBL/GenBank/DDBJ databases">
        <title>Draft genome sequence of Rubidibacter lacunae KORDI 51-2.</title>
        <authorList>
            <person name="Choi D.H."/>
            <person name="Noh J.H."/>
            <person name="Kwon K.-K."/>
            <person name="Lee J.-H."/>
            <person name="Ryu J.-Y."/>
        </authorList>
    </citation>
    <scope>NUCLEOTIDE SEQUENCE [LARGE SCALE GENOMIC DNA]</scope>
    <source>
        <strain evidence="4 5">KORDI 51-2</strain>
    </source>
</reference>
<dbReference type="InterPro" id="IPR027417">
    <property type="entry name" value="P-loop_NTPase"/>
</dbReference>
<dbReference type="CDD" id="cd02042">
    <property type="entry name" value="ParAB_family"/>
    <property type="match status" value="1"/>
</dbReference>
<evidence type="ECO:0000256" key="1">
    <source>
        <dbReference type="ARBA" id="ARBA00022741"/>
    </source>
</evidence>
<dbReference type="Proteomes" id="UP000016960">
    <property type="component" value="Unassembled WGS sequence"/>
</dbReference>
<comment type="caution">
    <text evidence="4">The sequence shown here is derived from an EMBL/GenBank/DDBJ whole genome shotgun (WGS) entry which is preliminary data.</text>
</comment>
<dbReference type="AlphaFoldDB" id="U5DNG4"/>
<feature type="domain" description="SRP54-type proteins GTP-binding" evidence="3">
    <location>
        <begin position="3"/>
        <end position="172"/>
    </location>
</feature>
<dbReference type="RefSeq" id="WP_022605702.1">
    <property type="nucleotide sequence ID" value="NZ_ASSJ01000031.1"/>
</dbReference>
<dbReference type="GO" id="GO:0006614">
    <property type="term" value="P:SRP-dependent cotranslational protein targeting to membrane"/>
    <property type="evidence" value="ECO:0007669"/>
    <property type="project" value="InterPro"/>
</dbReference>
<dbReference type="EMBL" id="ASSJ01000031">
    <property type="protein sequence ID" value="ERN42139.1"/>
    <property type="molecule type" value="Genomic_DNA"/>
</dbReference>
<dbReference type="eggNOG" id="COG1192">
    <property type="taxonomic scope" value="Bacteria"/>
</dbReference>
<dbReference type="Pfam" id="PF01656">
    <property type="entry name" value="CbiA"/>
    <property type="match status" value="1"/>
</dbReference>
<evidence type="ECO:0000313" key="5">
    <source>
        <dbReference type="Proteomes" id="UP000016960"/>
    </source>
</evidence>
<dbReference type="PANTHER" id="PTHR13696:SF96">
    <property type="entry name" value="COBQ_COBB_MIND_PARA NUCLEOTIDE BINDING DOMAIN-CONTAINING PROTEIN"/>
    <property type="match status" value="1"/>
</dbReference>
<name>U5DNG4_9CHRO</name>
<dbReference type="GO" id="GO:0005525">
    <property type="term" value="F:GTP binding"/>
    <property type="evidence" value="ECO:0007669"/>
    <property type="project" value="UniProtKB-KW"/>
</dbReference>
<keyword evidence="5" id="KW-1185">Reference proteome</keyword>
<dbReference type="InterPro" id="IPR002586">
    <property type="entry name" value="CobQ/CobB/MinD/ParA_Nub-bd_dom"/>
</dbReference>
<accession>U5DNG4</accession>
<dbReference type="STRING" id="582515.KR51_00012310"/>
<protein>
    <submittedName>
        <fullName evidence="4">ATPase involved in chromosome partitioning</fullName>
    </submittedName>
</protein>
<keyword evidence="2" id="KW-0342">GTP-binding</keyword>
<dbReference type="PATRIC" id="fig|582515.4.peg.1382"/>